<name>A0AA48I9G3_9ALTE</name>
<dbReference type="EMBL" id="AP027272">
    <property type="protein sequence ID" value="BDX08400.1"/>
    <property type="molecule type" value="Genomic_DNA"/>
</dbReference>
<gene>
    <name evidence="2" type="ORF">MACH26_39210</name>
</gene>
<dbReference type="Gene3D" id="1.20.90.10">
    <property type="entry name" value="Phospholipase A2 domain"/>
    <property type="match status" value="1"/>
</dbReference>
<evidence type="ECO:0000313" key="2">
    <source>
        <dbReference type="EMBL" id="BDX08400.1"/>
    </source>
</evidence>
<dbReference type="InterPro" id="IPR036444">
    <property type="entry name" value="PLipase_A2_dom_sf"/>
</dbReference>
<dbReference type="Proteomes" id="UP001333710">
    <property type="component" value="Chromosome"/>
</dbReference>
<protein>
    <recommendedName>
        <fullName evidence="4">Phospholipase A2</fullName>
    </recommendedName>
</protein>
<feature type="signal peptide" evidence="1">
    <location>
        <begin position="1"/>
        <end position="23"/>
    </location>
</feature>
<proteinExistence type="predicted"/>
<dbReference type="GO" id="GO:0050482">
    <property type="term" value="P:arachidonate secretion"/>
    <property type="evidence" value="ECO:0007669"/>
    <property type="project" value="InterPro"/>
</dbReference>
<organism evidence="2 3">
    <name type="scientific">Planctobacterium marinum</name>
    <dbReference type="NCBI Taxonomy" id="1631968"/>
    <lineage>
        <taxon>Bacteria</taxon>
        <taxon>Pseudomonadati</taxon>
        <taxon>Pseudomonadota</taxon>
        <taxon>Gammaproteobacteria</taxon>
        <taxon>Alteromonadales</taxon>
        <taxon>Alteromonadaceae</taxon>
        <taxon>Planctobacterium</taxon>
    </lineage>
</organism>
<evidence type="ECO:0000313" key="3">
    <source>
        <dbReference type="Proteomes" id="UP001333710"/>
    </source>
</evidence>
<accession>A0AA48I9G3</accession>
<reference evidence="2" key="1">
    <citation type="submission" date="2023-01" db="EMBL/GenBank/DDBJ databases">
        <title>Complete genome sequence of Planctobacterium marinum strain Dej080120_11.</title>
        <authorList>
            <person name="Ueki S."/>
            <person name="Maruyama F."/>
        </authorList>
    </citation>
    <scope>NUCLEOTIDE SEQUENCE</scope>
    <source>
        <strain evidence="2">Dej080120_11</strain>
    </source>
</reference>
<evidence type="ECO:0000256" key="1">
    <source>
        <dbReference type="SAM" id="SignalP"/>
    </source>
</evidence>
<dbReference type="KEGG" id="pmaw:MACH26_39210"/>
<dbReference type="AlphaFoldDB" id="A0AA48I9G3"/>
<sequence>MKINLITSILFLSLFLPSTLVFAEVESVCITTYTNSGAGTYPQRSCWFVWENTRKEFYSFERFIRGRIELGSISRNPNIEDAEIEFEDLSEFEKCLLLNNSNPASCILGVINDVSPNGCSGGAPQSFSIGGGTSANFAQDACNPHDVCYNQIGVSKLRCDSEFYGNLLASCEDAFGSFQTYDRNGVPIVNYRAALCKAVADTMKAGIDFPIVSELFFTNAQNNNMCNIWNEAMEENNCSV</sequence>
<feature type="chain" id="PRO_5041327948" description="Phospholipase A2" evidence="1">
    <location>
        <begin position="24"/>
        <end position="240"/>
    </location>
</feature>
<keyword evidence="1" id="KW-0732">Signal</keyword>
<dbReference type="SUPFAM" id="SSF48619">
    <property type="entry name" value="Phospholipase A2, PLA2"/>
    <property type="match status" value="1"/>
</dbReference>
<keyword evidence="3" id="KW-1185">Reference proteome</keyword>
<dbReference type="RefSeq" id="WP_338294472.1">
    <property type="nucleotide sequence ID" value="NZ_AP027272.1"/>
</dbReference>
<dbReference type="GO" id="GO:0004623">
    <property type="term" value="F:phospholipase A2 activity"/>
    <property type="evidence" value="ECO:0007669"/>
    <property type="project" value="InterPro"/>
</dbReference>
<evidence type="ECO:0008006" key="4">
    <source>
        <dbReference type="Google" id="ProtNLM"/>
    </source>
</evidence>
<dbReference type="GO" id="GO:0006644">
    <property type="term" value="P:phospholipid metabolic process"/>
    <property type="evidence" value="ECO:0007669"/>
    <property type="project" value="InterPro"/>
</dbReference>